<evidence type="ECO:0000313" key="2">
    <source>
        <dbReference type="Proteomes" id="UP000249057"/>
    </source>
</evidence>
<proteinExistence type="predicted"/>
<protein>
    <submittedName>
        <fullName evidence="1">Uncharacterized protein</fullName>
    </submittedName>
</protein>
<reference evidence="1" key="1">
    <citation type="submission" date="2018-02" db="EMBL/GenBank/DDBJ databases">
        <title>The genomes of Aspergillus section Nigri reveals drivers in fungal speciation.</title>
        <authorList>
            <consortium name="DOE Joint Genome Institute"/>
            <person name="Vesth T.C."/>
            <person name="Nybo J."/>
            <person name="Theobald S."/>
            <person name="Brandl J."/>
            <person name="Frisvad J.C."/>
            <person name="Nielsen K.F."/>
            <person name="Lyhne E.K."/>
            <person name="Kogle M.E."/>
            <person name="Kuo A."/>
            <person name="Riley R."/>
            <person name="Clum A."/>
            <person name="Nolan M."/>
            <person name="Lipzen A."/>
            <person name="Salamov A."/>
            <person name="Henrissat B."/>
            <person name="Wiebenga A."/>
            <person name="De vries R.P."/>
            <person name="Grigoriev I.V."/>
            <person name="Mortensen U.H."/>
            <person name="Andersen M.R."/>
            <person name="Baker S.E."/>
        </authorList>
    </citation>
    <scope>NUCLEOTIDE SEQUENCE</scope>
    <source>
        <strain evidence="1">CBS 621.78</strain>
    </source>
</reference>
<keyword evidence="2" id="KW-1185">Reference proteome</keyword>
<accession>A0ACD1GKD7</accession>
<name>A0ACD1GKD7_9EURO</name>
<sequence>MPDSEILIHISAPGTVRDDARYRAQVEAILAFQASTRQVITLRSDNDHTDEVNTADSAQLAASSAAVRSTANTNSVEADDDDRELNTGSLHIPHRQPETIPVLAGVFSPGQQTQHVADSLGTPISVVPDSQPEQTQQDILASQEINSPVTATVRAHRSSPPTTDVHTAKRSGVKPPIPERKEYTSSPDRVRHDAPPVRPQPDHAPQETTPPVSVSRRKYNLPPVTDVPPAKRNRVSPPGIPEKQGDDEPLPGTQNEPSYYQPWHEHAQSTPSVSNLSSALDAPCHDTPSTKNALVTTPLKIHPPLPPVSRLPFKTHITPTLAMLATRLRSGRTYDPVKQTRDLDPLERGYWFLHLTLVPSASSPSPTVPHDNSVSTKTSTTWDVSFFTRFWTFLSDFINKEGRAGWGVWCILEDAQPPTSLHEPKRSSPEPPISLPGAAAVETQRLTLKIYAWGEIASHIYLLLFLASERRIRRMGAQWRDGGDEVIIEMP</sequence>
<dbReference type="Proteomes" id="UP000249057">
    <property type="component" value="Unassembled WGS sequence"/>
</dbReference>
<gene>
    <name evidence="1" type="ORF">BO95DRAFT_439239</name>
</gene>
<dbReference type="EMBL" id="KZ825317">
    <property type="protein sequence ID" value="RAH49645.1"/>
    <property type="molecule type" value="Genomic_DNA"/>
</dbReference>
<organism evidence="1 2">
    <name type="scientific">Aspergillus brunneoviolaceus CBS 621.78</name>
    <dbReference type="NCBI Taxonomy" id="1450534"/>
    <lineage>
        <taxon>Eukaryota</taxon>
        <taxon>Fungi</taxon>
        <taxon>Dikarya</taxon>
        <taxon>Ascomycota</taxon>
        <taxon>Pezizomycotina</taxon>
        <taxon>Eurotiomycetes</taxon>
        <taxon>Eurotiomycetidae</taxon>
        <taxon>Eurotiales</taxon>
        <taxon>Aspergillaceae</taxon>
        <taxon>Aspergillus</taxon>
        <taxon>Aspergillus subgen. Circumdati</taxon>
    </lineage>
</organism>
<evidence type="ECO:0000313" key="1">
    <source>
        <dbReference type="EMBL" id="RAH49645.1"/>
    </source>
</evidence>